<evidence type="ECO:0000259" key="9">
    <source>
        <dbReference type="SMART" id="SM00458"/>
    </source>
</evidence>
<feature type="chain" id="PRO_5011592526" evidence="8">
    <location>
        <begin position="29"/>
        <end position="470"/>
    </location>
</feature>
<dbReference type="SUPFAM" id="SSF75005">
    <property type="entry name" value="Arabinanase/levansucrase/invertase"/>
    <property type="match status" value="1"/>
</dbReference>
<dbReference type="Pfam" id="PF04616">
    <property type="entry name" value="Glyco_hydro_43"/>
    <property type="match status" value="1"/>
</dbReference>
<dbReference type="GO" id="GO:0030246">
    <property type="term" value="F:carbohydrate binding"/>
    <property type="evidence" value="ECO:0007669"/>
    <property type="project" value="UniProtKB-KW"/>
</dbReference>
<evidence type="ECO:0000313" key="10">
    <source>
        <dbReference type="EMBL" id="SDP83450.1"/>
    </source>
</evidence>
<sequence length="470" mass="52146">MRKKKRLNAKTMLLAVLMVFALTQTSSADFWELSGDAMLHDPSMIKEGNTWWALGTGEVDKNGLRVLRSDNGTNWSATPVIFPQPLSWWSNYVPQHETNQWAPDVQFYNGRYWVYYSVSKFGTNTSMIGLTSTESISSGNWRDDGLVISSNSSNNYNAIDGDLVIDANGDPWLSFGSFWSGIKLTRLDKNTMKPTGQLYSIAARPNHPEHAIEAPNISYKDGYYYLFVSFDKCCQGLDSTYKIAYGRSTSITGPYLDKNGVNMLNGGGTILDAGNDRFIGPGHQDVYNNNIIVRHAYDAQNNGLPRLLINDLYWDSNGWPTYDINAAGVLSGSKYKLVNRASGKVAEVTAKSTADGADVVQWSDNGGTNQHWTITNLTNGYSKLVNVNSKKALEIYSWDTTNGGDAVQYSDLGGNNQQWSLVPIGNGYYKIINRHSGKALDGFGTANGSDIIQYDYLDGTNQQWQLVRVY</sequence>
<keyword evidence="10" id="KW-0430">Lectin</keyword>
<protein>
    <submittedName>
        <fullName evidence="10">Ricin-type beta-trefoil lectin domain-like</fullName>
    </submittedName>
</protein>
<comment type="similarity">
    <text evidence="2 7">Belongs to the glycosyl hydrolase 43 family.</text>
</comment>
<keyword evidence="3 7" id="KW-0378">Hydrolase</keyword>
<feature type="domain" description="Ricin B lectin" evidence="9">
    <location>
        <begin position="332"/>
        <end position="467"/>
    </location>
</feature>
<gene>
    <name evidence="10" type="ORF">SAMN05216565_10879</name>
</gene>
<dbReference type="Gene3D" id="2.80.10.50">
    <property type="match status" value="1"/>
</dbReference>
<name>A0A1H0VYG5_9BACI</name>
<dbReference type="STRING" id="930152.SAMN05216565_10879"/>
<dbReference type="InterPro" id="IPR023296">
    <property type="entry name" value="Glyco_hydro_beta-prop_sf"/>
</dbReference>
<dbReference type="InterPro" id="IPR006710">
    <property type="entry name" value="Glyco_hydro_43"/>
</dbReference>
<keyword evidence="8" id="KW-0732">Signal</keyword>
<dbReference type="OrthoDB" id="9801455at2"/>
<dbReference type="PANTHER" id="PTHR43301:SF3">
    <property type="entry name" value="ARABINAN ENDO-1,5-ALPHA-L-ARABINOSIDASE A-RELATED"/>
    <property type="match status" value="1"/>
</dbReference>
<dbReference type="PANTHER" id="PTHR43301">
    <property type="entry name" value="ARABINAN ENDO-1,5-ALPHA-L-ARABINOSIDASE"/>
    <property type="match status" value="1"/>
</dbReference>
<evidence type="ECO:0000256" key="2">
    <source>
        <dbReference type="ARBA" id="ARBA00009865"/>
    </source>
</evidence>
<feature type="site" description="Important for catalytic activity, responsible for pKa modulation of the active site Glu and correct orientation of both the proton donor and substrate" evidence="6">
    <location>
        <position position="160"/>
    </location>
</feature>
<feature type="active site" description="Proton acceptor" evidence="5">
    <location>
        <position position="41"/>
    </location>
</feature>
<dbReference type="EMBL" id="FNJU01000008">
    <property type="protein sequence ID" value="SDP83450.1"/>
    <property type="molecule type" value="Genomic_DNA"/>
</dbReference>
<organism evidence="10 11">
    <name type="scientific">Litchfieldia salsa</name>
    <dbReference type="NCBI Taxonomy" id="930152"/>
    <lineage>
        <taxon>Bacteria</taxon>
        <taxon>Bacillati</taxon>
        <taxon>Bacillota</taxon>
        <taxon>Bacilli</taxon>
        <taxon>Bacillales</taxon>
        <taxon>Bacillaceae</taxon>
        <taxon>Litchfieldia</taxon>
    </lineage>
</organism>
<dbReference type="Pfam" id="PF14200">
    <property type="entry name" value="RicinB_lectin_2"/>
    <property type="match status" value="2"/>
</dbReference>
<proteinExistence type="inferred from homology"/>
<evidence type="ECO:0000256" key="4">
    <source>
        <dbReference type="ARBA" id="ARBA00023295"/>
    </source>
</evidence>
<dbReference type="InterPro" id="IPR050727">
    <property type="entry name" value="GH43_arabinanases"/>
</dbReference>
<dbReference type="SMART" id="SM00458">
    <property type="entry name" value="RICIN"/>
    <property type="match status" value="1"/>
</dbReference>
<keyword evidence="4 7" id="KW-0326">Glycosidase</keyword>
<dbReference type="CDD" id="cd18829">
    <property type="entry name" value="GH43_BsArb43A-like"/>
    <property type="match status" value="1"/>
</dbReference>
<evidence type="ECO:0000256" key="6">
    <source>
        <dbReference type="PIRSR" id="PIRSR606710-2"/>
    </source>
</evidence>
<dbReference type="SUPFAM" id="SSF50370">
    <property type="entry name" value="Ricin B-like lectins"/>
    <property type="match status" value="1"/>
</dbReference>
<evidence type="ECO:0000256" key="7">
    <source>
        <dbReference type="RuleBase" id="RU361187"/>
    </source>
</evidence>
<dbReference type="InterPro" id="IPR000772">
    <property type="entry name" value="Ricin_B_lectin"/>
</dbReference>
<evidence type="ECO:0000256" key="3">
    <source>
        <dbReference type="ARBA" id="ARBA00022801"/>
    </source>
</evidence>
<comment type="pathway">
    <text evidence="1">Glycan metabolism; L-arabinan degradation.</text>
</comment>
<dbReference type="PROSITE" id="PS50231">
    <property type="entry name" value="RICIN_B_LECTIN"/>
    <property type="match status" value="1"/>
</dbReference>
<evidence type="ECO:0000256" key="8">
    <source>
        <dbReference type="SAM" id="SignalP"/>
    </source>
</evidence>
<dbReference type="GO" id="GO:0004553">
    <property type="term" value="F:hydrolase activity, hydrolyzing O-glycosyl compounds"/>
    <property type="evidence" value="ECO:0007669"/>
    <property type="project" value="InterPro"/>
</dbReference>
<evidence type="ECO:0000313" key="11">
    <source>
        <dbReference type="Proteomes" id="UP000199159"/>
    </source>
</evidence>
<dbReference type="Proteomes" id="UP000199159">
    <property type="component" value="Unassembled WGS sequence"/>
</dbReference>
<dbReference type="InterPro" id="IPR035992">
    <property type="entry name" value="Ricin_B-like_lectins"/>
</dbReference>
<evidence type="ECO:0000256" key="5">
    <source>
        <dbReference type="PIRSR" id="PIRSR606710-1"/>
    </source>
</evidence>
<feature type="active site" description="Proton donor" evidence="5">
    <location>
        <position position="213"/>
    </location>
</feature>
<accession>A0A1H0VYG5</accession>
<dbReference type="GO" id="GO:0005975">
    <property type="term" value="P:carbohydrate metabolic process"/>
    <property type="evidence" value="ECO:0007669"/>
    <property type="project" value="InterPro"/>
</dbReference>
<dbReference type="AlphaFoldDB" id="A0A1H0VYG5"/>
<dbReference type="Gene3D" id="2.115.10.20">
    <property type="entry name" value="Glycosyl hydrolase domain, family 43"/>
    <property type="match status" value="1"/>
</dbReference>
<reference evidence="11" key="1">
    <citation type="submission" date="2016-10" db="EMBL/GenBank/DDBJ databases">
        <authorList>
            <person name="Varghese N."/>
            <person name="Submissions S."/>
        </authorList>
    </citation>
    <scope>NUCLEOTIDE SEQUENCE [LARGE SCALE GENOMIC DNA]</scope>
    <source>
        <strain evidence="11">IBRC-M10078</strain>
    </source>
</reference>
<feature type="signal peptide" evidence="8">
    <location>
        <begin position="1"/>
        <end position="28"/>
    </location>
</feature>
<evidence type="ECO:0000256" key="1">
    <source>
        <dbReference type="ARBA" id="ARBA00004834"/>
    </source>
</evidence>
<keyword evidence="11" id="KW-1185">Reference proteome</keyword>